<organism evidence="3 4">
    <name type="scientific">Algoriphagus boritolerans DSM 17298 = JCM 18970</name>
    <dbReference type="NCBI Taxonomy" id="1120964"/>
    <lineage>
        <taxon>Bacteria</taxon>
        <taxon>Pseudomonadati</taxon>
        <taxon>Bacteroidota</taxon>
        <taxon>Cytophagia</taxon>
        <taxon>Cytophagales</taxon>
        <taxon>Cyclobacteriaceae</taxon>
        <taxon>Algoriphagus</taxon>
    </lineage>
</organism>
<dbReference type="Gene3D" id="3.40.50.300">
    <property type="entry name" value="P-loop containing nucleotide triphosphate hydrolases"/>
    <property type="match status" value="3"/>
</dbReference>
<evidence type="ECO:0000313" key="3">
    <source>
        <dbReference type="EMBL" id="SEF44833.1"/>
    </source>
</evidence>
<dbReference type="InterPro" id="IPR041677">
    <property type="entry name" value="DNA2/NAM7_AAA_11"/>
</dbReference>
<dbReference type="SUPFAM" id="SSF52540">
    <property type="entry name" value="P-loop containing nucleoside triphosphate hydrolases"/>
    <property type="match status" value="1"/>
</dbReference>
<evidence type="ECO:0000259" key="2">
    <source>
        <dbReference type="Pfam" id="PF13087"/>
    </source>
</evidence>
<protein>
    <submittedName>
        <fullName evidence="3">AAA domain-containing protein</fullName>
    </submittedName>
</protein>
<dbReference type="CDD" id="cd18808">
    <property type="entry name" value="SF1_C_Upf1"/>
    <property type="match status" value="1"/>
</dbReference>
<dbReference type="InterPro" id="IPR027417">
    <property type="entry name" value="P-loop_NTPase"/>
</dbReference>
<dbReference type="Pfam" id="PF13195">
    <property type="entry name" value="DUF4011"/>
    <property type="match status" value="1"/>
</dbReference>
<feature type="domain" description="DNA2/NAM7 helicase helicase" evidence="1">
    <location>
        <begin position="927"/>
        <end position="971"/>
    </location>
</feature>
<dbReference type="OrthoDB" id="9757917at2"/>
<feature type="domain" description="DNA2/NAM7 helicase helicase" evidence="1">
    <location>
        <begin position="287"/>
        <end position="383"/>
    </location>
</feature>
<gene>
    <name evidence="3" type="ORF">SAMN03080598_00253</name>
</gene>
<evidence type="ECO:0000259" key="1">
    <source>
        <dbReference type="Pfam" id="PF13086"/>
    </source>
</evidence>
<proteinExistence type="predicted"/>
<dbReference type="InterPro" id="IPR025103">
    <property type="entry name" value="DUF4011"/>
</dbReference>
<dbReference type="PANTHER" id="PTHR10887">
    <property type="entry name" value="DNA2/NAM7 HELICASE FAMILY"/>
    <property type="match status" value="1"/>
</dbReference>
<keyword evidence="4" id="KW-1185">Reference proteome</keyword>
<dbReference type="Pfam" id="PF13087">
    <property type="entry name" value="AAA_12"/>
    <property type="match status" value="1"/>
</dbReference>
<dbReference type="RefSeq" id="WP_103922978.1">
    <property type="nucleotide sequence ID" value="NZ_FNVR01000001.1"/>
</dbReference>
<feature type="domain" description="DNA2/NAM7 helicase-like C-terminal" evidence="2">
    <location>
        <begin position="1002"/>
        <end position="1172"/>
    </location>
</feature>
<dbReference type="Pfam" id="PF13086">
    <property type="entry name" value="AAA_11"/>
    <property type="match status" value="2"/>
</dbReference>
<dbReference type="InterPro" id="IPR041679">
    <property type="entry name" value="DNA2/NAM7-like_C"/>
</dbReference>
<dbReference type="GO" id="GO:0004386">
    <property type="term" value="F:helicase activity"/>
    <property type="evidence" value="ECO:0007669"/>
    <property type="project" value="InterPro"/>
</dbReference>
<dbReference type="InterPro" id="IPR047187">
    <property type="entry name" value="SF1_C_Upf1"/>
</dbReference>
<evidence type="ECO:0000313" key="4">
    <source>
        <dbReference type="Proteomes" id="UP000236736"/>
    </source>
</evidence>
<name>A0A1H5S2H9_9BACT</name>
<dbReference type="Proteomes" id="UP000236736">
    <property type="component" value="Unassembled WGS sequence"/>
</dbReference>
<reference evidence="4" key="1">
    <citation type="submission" date="2016-10" db="EMBL/GenBank/DDBJ databases">
        <authorList>
            <person name="Varghese N."/>
            <person name="Submissions S."/>
        </authorList>
    </citation>
    <scope>NUCLEOTIDE SEQUENCE [LARGE SCALE GENOMIC DNA]</scope>
    <source>
        <strain evidence="4">DSM 17298</strain>
    </source>
</reference>
<dbReference type="EMBL" id="FNVR01000001">
    <property type="protein sequence ID" value="SEF44833.1"/>
    <property type="molecule type" value="Genomic_DNA"/>
</dbReference>
<dbReference type="InterPro" id="IPR045055">
    <property type="entry name" value="DNA2/NAM7-like"/>
</dbReference>
<dbReference type="PANTHER" id="PTHR10887:SF495">
    <property type="entry name" value="HELICASE SENATAXIN ISOFORM X1-RELATED"/>
    <property type="match status" value="1"/>
</dbReference>
<sequence length="1296" mass="150366">MGESVFQNYINRLTDLSSRNRSLYLPKIDGTGKIDLREFEFLNDEPAFELLRKIIQGKKQFPLIPEVDPRMGETNQLSKKLARLAFRDQLVQEETGSKSLFFAWPFVEGKLINGQVIRAPILVIPIQLKREKAFWWLGVTDSWQWNPAFILAYRHAYRKEIDEEELQKELENLSDDPLEFRTQLNRVLEENFQIQLSSSIYEDQVALFPSSRMDLDQARFHEGKISLKTYSVLGQFVQNGNFLSREYEELKASQEYESLEDLFVRYFASAENETVPREEQLFPIFPLDASQENALLKVRQGKSLVIEGPPGTGKSQLIANLVSDFIARGKKVLVVSQKRAALDVVFERMENAGFGDFLGLVHDYRADHLILFEKIKKQILSIESYQEQNRGIDSIQLEREISRLSSTISRLSGKFEAFRKELFNDQYAGIPIKALYLNPNVGSPAVQDSGRLLRQNYRQSLDFERNFSVFHSYNQKYKDTFWASRPSFSGINPMDFQRISQSLNEIEEFRKSIPGGFDENHWLDFSGSILNSKAVNHKISKLQEAINQIPSAEIHYPLIFQAKEIKKLNKIQTWIEKADHVHLELRLSLFSEVTQLENLSSELKFLLPKSASFLGRLSAVWRKGKFPLCFQILAENGLKFNLESLSLIEKEVQISIQLRKEYETLPVLEGFVWESFSQEKLKSQLRQIRLILDWERAWRDLAEIWELTAWPSLDFYSFNAQLAKVAAWSKGFERSSLNWKAWLSPAQIREVLNYGLLGLRLENELNLIQTFNELTAFDRFIDEWGLENWELASTIDQQFPDFNLERKLSAFRNGWNLAWIGELERRNPLLAEAGSLKLSGEMEELKAAILDKRKISKHIAQLRLREQACIPLEFNRLGNRLTYRELLHQVSKKRQRWSIRKLVEELDVEVFRLLPCWLASPETVSALFPLKQNFDLVIFDEASQCPVERGFPAMLRGKQVVVAGDSKQLRPSDFYQIKWESDGEGMEYEAESLLELAGHFFEKHQLKGHYRSEDPVLIHFSNSHFYENKLEYLPEYQTIKAKKSPFSWEKIEGIWENQMNKSEADAVVEKVKTILEKSSVDSIGIVTGNYFQMELIREKLWKSGVQSDKIKVRNIENVQGDEFDQVILSLGYAANREGKLVTNFGLLGKSAAENRLNVAITRARKKMHVISSVEPEDFRPGQLNNPGLALLREFLSWVKSQSKARTVPAPEVATDGFELEWSLKNLLLEQDKRFSLQISSGIMDLVRTDEQDEQCAILTDDQRFYDSPTAKAAMAYHPILLEEKGWKWEWKWSRRF</sequence>
<dbReference type="STRING" id="1120964.GCA_001313265_00387"/>
<accession>A0A1H5S2H9</accession>